<evidence type="ECO:0000313" key="3">
    <source>
        <dbReference type="Proteomes" id="UP000297647"/>
    </source>
</evidence>
<dbReference type="AlphaFoldDB" id="A0A4Y9QP95"/>
<sequence length="65" mass="7818">MLFALQFLLKALAILSLLCLFLGLFRPVWVLWFLDRMNRLKVIQVYGLLFLFSSLFYWLLNFISK</sequence>
<name>A0A4Y9QP95_9BACT</name>
<evidence type="ECO:0000313" key="2">
    <source>
        <dbReference type="EMBL" id="TFV93708.1"/>
    </source>
</evidence>
<comment type="caution">
    <text evidence="2">The sequence shown here is derived from an EMBL/GenBank/DDBJ whole genome shotgun (WGS) entry which is preliminary data.</text>
</comment>
<keyword evidence="1" id="KW-1133">Transmembrane helix</keyword>
<organism evidence="2 3">
    <name type="scientific">Algoriphagus kandeliae</name>
    <dbReference type="NCBI Taxonomy" id="2562278"/>
    <lineage>
        <taxon>Bacteria</taxon>
        <taxon>Pseudomonadati</taxon>
        <taxon>Bacteroidota</taxon>
        <taxon>Cytophagia</taxon>
        <taxon>Cytophagales</taxon>
        <taxon>Cyclobacteriaceae</taxon>
        <taxon>Algoriphagus</taxon>
    </lineage>
</organism>
<keyword evidence="3" id="KW-1185">Reference proteome</keyword>
<dbReference type="Proteomes" id="UP000297647">
    <property type="component" value="Unassembled WGS sequence"/>
</dbReference>
<dbReference type="EMBL" id="SPSB01000004">
    <property type="protein sequence ID" value="TFV93708.1"/>
    <property type="molecule type" value="Genomic_DNA"/>
</dbReference>
<proteinExistence type="predicted"/>
<protein>
    <submittedName>
        <fullName evidence="2">Uncharacterized protein</fullName>
    </submittedName>
</protein>
<accession>A0A4Y9QP95</accession>
<keyword evidence="1" id="KW-0472">Membrane</keyword>
<feature type="transmembrane region" description="Helical" evidence="1">
    <location>
        <begin position="45"/>
        <end position="63"/>
    </location>
</feature>
<evidence type="ECO:0000256" key="1">
    <source>
        <dbReference type="SAM" id="Phobius"/>
    </source>
</evidence>
<feature type="transmembrane region" description="Helical" evidence="1">
    <location>
        <begin position="7"/>
        <end position="25"/>
    </location>
</feature>
<gene>
    <name evidence="2" type="ORF">E4S40_15810</name>
</gene>
<keyword evidence="1" id="KW-0812">Transmembrane</keyword>
<reference evidence="2 3" key="1">
    <citation type="submission" date="2019-03" db="EMBL/GenBank/DDBJ databases">
        <title>Algoriphagus sp. nov, a new strain isolated from root system soil of mangrove plant Kandelia.</title>
        <authorList>
            <person name="Yin Q."/>
            <person name="Wang K."/>
            <person name="Song Z."/>
        </authorList>
    </citation>
    <scope>NUCLEOTIDE SEQUENCE [LARGE SCALE GENOMIC DNA]</scope>
    <source>
        <strain evidence="2 3">XY-J91</strain>
    </source>
</reference>